<feature type="compositionally biased region" description="Low complexity" evidence="1">
    <location>
        <begin position="23"/>
        <end position="50"/>
    </location>
</feature>
<evidence type="ECO:0000256" key="2">
    <source>
        <dbReference type="SAM" id="Phobius"/>
    </source>
</evidence>
<keyword evidence="2" id="KW-0812">Transmembrane</keyword>
<name>B2VWS6_PYRTR</name>
<dbReference type="AlphaFoldDB" id="B2VWS6"/>
<sequence>MNSTKVIAPLHNTATAGSSKQETSGIDSTSDISTSTATTSTSANSNTPSTNMSRGSSTTGDSQEAQTLDKSVVYTMKRSLSSLEITLSRGITKTPPWLHALHSQLKECVALVSVMLAVATAAVVCFPIFTIPLLVLVSGGCYIFEEYIDQTVLSVEEIETAIEAPPQANSTPIEAAAVSKTGSLTVVDSQVMIRDDSNIYITIHCVR</sequence>
<gene>
    <name evidence="3" type="ORF">PTRG_01638</name>
</gene>
<organism evidence="3 4">
    <name type="scientific">Pyrenophora tritici-repentis (strain Pt-1C-BFP)</name>
    <name type="common">Wheat tan spot fungus</name>
    <name type="synonym">Drechslera tritici-repentis</name>
    <dbReference type="NCBI Taxonomy" id="426418"/>
    <lineage>
        <taxon>Eukaryota</taxon>
        <taxon>Fungi</taxon>
        <taxon>Dikarya</taxon>
        <taxon>Ascomycota</taxon>
        <taxon>Pezizomycotina</taxon>
        <taxon>Dothideomycetes</taxon>
        <taxon>Pleosporomycetidae</taxon>
        <taxon>Pleosporales</taxon>
        <taxon>Pleosporineae</taxon>
        <taxon>Pleosporaceae</taxon>
        <taxon>Pyrenophora</taxon>
    </lineage>
</organism>
<reference evidence="4" key="1">
    <citation type="journal article" date="2013" name="G3 (Bethesda)">
        <title>Comparative genomics of a plant-pathogenic fungus, Pyrenophora tritici-repentis, reveals transduplication and the impact of repeat elements on pathogenicity and population divergence.</title>
        <authorList>
            <person name="Manning V.A."/>
            <person name="Pandelova I."/>
            <person name="Dhillon B."/>
            <person name="Wilhelm L.J."/>
            <person name="Goodwin S.B."/>
            <person name="Berlin A.M."/>
            <person name="Figueroa M."/>
            <person name="Freitag M."/>
            <person name="Hane J.K."/>
            <person name="Henrissat B."/>
            <person name="Holman W.H."/>
            <person name="Kodira C.D."/>
            <person name="Martin J."/>
            <person name="Oliver R.P."/>
            <person name="Robbertse B."/>
            <person name="Schackwitz W."/>
            <person name="Schwartz D.C."/>
            <person name="Spatafora J.W."/>
            <person name="Turgeon B.G."/>
            <person name="Yandava C."/>
            <person name="Young S."/>
            <person name="Zhou S."/>
            <person name="Zeng Q."/>
            <person name="Grigoriev I.V."/>
            <person name="Ma L.-J."/>
            <person name="Ciuffetti L.M."/>
        </authorList>
    </citation>
    <scope>NUCLEOTIDE SEQUENCE [LARGE SCALE GENOMIC DNA]</scope>
    <source>
        <strain evidence="4">Pt-1C-BFP</strain>
    </source>
</reference>
<keyword evidence="2" id="KW-1133">Transmembrane helix</keyword>
<feature type="compositionally biased region" description="Polar residues" evidence="1">
    <location>
        <begin position="51"/>
        <end position="64"/>
    </location>
</feature>
<dbReference type="Proteomes" id="UP000001471">
    <property type="component" value="Unassembled WGS sequence"/>
</dbReference>
<evidence type="ECO:0000256" key="1">
    <source>
        <dbReference type="SAM" id="MobiDB-lite"/>
    </source>
</evidence>
<dbReference type="EMBL" id="DS231615">
    <property type="protein sequence ID" value="EDU41076.1"/>
    <property type="molecule type" value="Genomic_DNA"/>
</dbReference>
<keyword evidence="2" id="KW-0472">Membrane</keyword>
<feature type="compositionally biased region" description="Polar residues" evidence="1">
    <location>
        <begin position="12"/>
        <end position="22"/>
    </location>
</feature>
<dbReference type="InParanoid" id="B2VWS6"/>
<feature type="region of interest" description="Disordered" evidence="1">
    <location>
        <begin position="1"/>
        <end position="64"/>
    </location>
</feature>
<protein>
    <submittedName>
        <fullName evidence="3">Uncharacterized protein</fullName>
    </submittedName>
</protein>
<dbReference type="KEGG" id="ptrr:6339109"/>
<evidence type="ECO:0000313" key="4">
    <source>
        <dbReference type="Proteomes" id="UP000001471"/>
    </source>
</evidence>
<accession>B2VWS6</accession>
<dbReference type="HOGENOM" id="CLU_1326981_0_0_1"/>
<proteinExistence type="predicted"/>
<dbReference type="GeneID" id="6339109"/>
<feature type="transmembrane region" description="Helical" evidence="2">
    <location>
        <begin position="108"/>
        <end position="135"/>
    </location>
</feature>
<evidence type="ECO:0000313" key="3">
    <source>
        <dbReference type="EMBL" id="EDU41076.1"/>
    </source>
</evidence>